<name>A0A1U7P0L0_9DEIO</name>
<dbReference type="EMBL" id="MSTI01000062">
    <property type="protein sequence ID" value="OLV18696.1"/>
    <property type="molecule type" value="Genomic_DNA"/>
</dbReference>
<sequence>MPHLQQEVINMTSLRPDKERLEQQRGEIDLNQTDRSHHDASESDFTSPDPTVEHSDELLELGPETASMGREDQRDRFFRHKIMLEEAKRASELSDPLDM</sequence>
<evidence type="ECO:0000313" key="2">
    <source>
        <dbReference type="EMBL" id="OLV17243.1"/>
    </source>
</evidence>
<keyword evidence="4" id="KW-1185">Reference proteome</keyword>
<dbReference type="EMBL" id="MSTI01000107">
    <property type="protein sequence ID" value="OLV17243.1"/>
    <property type="molecule type" value="Genomic_DNA"/>
</dbReference>
<organism evidence="3 4">
    <name type="scientific">Deinococcus marmoris</name>
    <dbReference type="NCBI Taxonomy" id="249408"/>
    <lineage>
        <taxon>Bacteria</taxon>
        <taxon>Thermotogati</taxon>
        <taxon>Deinococcota</taxon>
        <taxon>Deinococci</taxon>
        <taxon>Deinococcales</taxon>
        <taxon>Deinococcaceae</taxon>
        <taxon>Deinococcus</taxon>
    </lineage>
</organism>
<gene>
    <name evidence="3" type="ORF">BOO71_0005128</name>
    <name evidence="2" type="ORF">BOO71_0009343</name>
</gene>
<feature type="compositionally biased region" description="Basic and acidic residues" evidence="1">
    <location>
        <begin position="15"/>
        <end position="41"/>
    </location>
</feature>
<dbReference type="Proteomes" id="UP000186607">
    <property type="component" value="Unassembled WGS sequence"/>
</dbReference>
<proteinExistence type="predicted"/>
<protein>
    <submittedName>
        <fullName evidence="3">Uncharacterized protein</fullName>
    </submittedName>
</protein>
<comment type="caution">
    <text evidence="3">The sequence shown here is derived from an EMBL/GenBank/DDBJ whole genome shotgun (WGS) entry which is preliminary data.</text>
</comment>
<dbReference type="AlphaFoldDB" id="A0A1U7P0L0"/>
<feature type="region of interest" description="Disordered" evidence="1">
    <location>
        <begin position="1"/>
        <end position="73"/>
    </location>
</feature>
<accession>A0A1U7P0L0</accession>
<reference evidence="3 4" key="1">
    <citation type="submission" date="2017-01" db="EMBL/GenBank/DDBJ databases">
        <title>Genome Analysis of Deinococcus marmoris KOPRI26562.</title>
        <authorList>
            <person name="Kim J.H."/>
            <person name="Oh H.-M."/>
        </authorList>
    </citation>
    <scope>NUCLEOTIDE SEQUENCE [LARGE SCALE GENOMIC DNA]</scope>
    <source>
        <strain evidence="3 4">KOPRI26562</strain>
    </source>
</reference>
<evidence type="ECO:0000313" key="4">
    <source>
        <dbReference type="Proteomes" id="UP000186607"/>
    </source>
</evidence>
<evidence type="ECO:0000256" key="1">
    <source>
        <dbReference type="SAM" id="MobiDB-lite"/>
    </source>
</evidence>
<evidence type="ECO:0000313" key="3">
    <source>
        <dbReference type="EMBL" id="OLV18696.1"/>
    </source>
</evidence>